<keyword evidence="2" id="KW-1185">Reference proteome</keyword>
<name>A0A3M0K457_HIRRU</name>
<protein>
    <submittedName>
        <fullName evidence="1">Uncharacterized protein</fullName>
    </submittedName>
</protein>
<dbReference type="Proteomes" id="UP000269221">
    <property type="component" value="Unassembled WGS sequence"/>
</dbReference>
<organism evidence="1 2">
    <name type="scientific">Hirundo rustica rustica</name>
    <dbReference type="NCBI Taxonomy" id="333673"/>
    <lineage>
        <taxon>Eukaryota</taxon>
        <taxon>Metazoa</taxon>
        <taxon>Chordata</taxon>
        <taxon>Craniata</taxon>
        <taxon>Vertebrata</taxon>
        <taxon>Euteleostomi</taxon>
        <taxon>Archelosauria</taxon>
        <taxon>Archosauria</taxon>
        <taxon>Dinosauria</taxon>
        <taxon>Saurischia</taxon>
        <taxon>Theropoda</taxon>
        <taxon>Coelurosauria</taxon>
        <taxon>Aves</taxon>
        <taxon>Neognathae</taxon>
        <taxon>Neoaves</taxon>
        <taxon>Telluraves</taxon>
        <taxon>Australaves</taxon>
        <taxon>Passeriformes</taxon>
        <taxon>Sylvioidea</taxon>
        <taxon>Hirundinidae</taxon>
        <taxon>Hirundo</taxon>
    </lineage>
</organism>
<accession>A0A3M0K457</accession>
<dbReference type="AlphaFoldDB" id="A0A3M0K457"/>
<reference evidence="1 2" key="1">
    <citation type="submission" date="2018-07" db="EMBL/GenBank/DDBJ databases">
        <title>A high quality draft genome assembly of the barn swallow (H. rustica rustica).</title>
        <authorList>
            <person name="Formenti G."/>
            <person name="Chiara M."/>
            <person name="Poveda L."/>
            <person name="Francoijs K.-J."/>
            <person name="Bonisoli-Alquati A."/>
            <person name="Canova L."/>
            <person name="Gianfranceschi L."/>
            <person name="Horner D.S."/>
            <person name="Saino N."/>
        </authorList>
    </citation>
    <scope>NUCLEOTIDE SEQUENCE [LARGE SCALE GENOMIC DNA]</scope>
    <source>
        <strain evidence="1">Chelidonia</strain>
        <tissue evidence="1">Blood</tissue>
    </source>
</reference>
<comment type="caution">
    <text evidence="1">The sequence shown here is derived from an EMBL/GenBank/DDBJ whole genome shotgun (WGS) entry which is preliminary data.</text>
</comment>
<proteinExistence type="predicted"/>
<sequence length="339" mass="38910">MRFLLELGLWDHACDRTRGNDFEIKEERFRLDIRKKICPVRGVRHWKRLPREAVDAPLLEVIRARLDMEQPDLVEGKLTEFTRTQEMIGESLLVEIQNPNELLYTDIQMRVHIAADISSQHLQIQISRYTLQLPDAMQYWSHNLTKLMAGFELEDAVTTENGPGKKLTVKCERTPQKGSVKSGKGVRQILDHLFVKESCIRILQKDLAQTVYSFTVPVRYERSRDPPVPCISQDMEWGTSTPVSGEFWADYSKELAEQFGFSEGKVTVMAFEQKKNGVSIRVNLTDKVFLCYTFEAWKLKALLNCKRDQVFGPELLSLLILKNANTGRVSSNDNGNRSG</sequence>
<evidence type="ECO:0000313" key="2">
    <source>
        <dbReference type="Proteomes" id="UP000269221"/>
    </source>
</evidence>
<dbReference type="STRING" id="333673.A0A3M0K457"/>
<dbReference type="EMBL" id="QRBI01000120">
    <property type="protein sequence ID" value="RMC07211.1"/>
    <property type="molecule type" value="Genomic_DNA"/>
</dbReference>
<gene>
    <name evidence="1" type="ORF">DUI87_16667</name>
</gene>
<evidence type="ECO:0000313" key="1">
    <source>
        <dbReference type="EMBL" id="RMC07211.1"/>
    </source>
</evidence>